<feature type="repeat" description="ANK" evidence="3">
    <location>
        <begin position="73"/>
        <end position="105"/>
    </location>
</feature>
<proteinExistence type="predicted"/>
<dbReference type="Pfam" id="PF12796">
    <property type="entry name" value="Ank_2"/>
    <property type="match status" value="1"/>
</dbReference>
<evidence type="ECO:0000256" key="1">
    <source>
        <dbReference type="ARBA" id="ARBA00022737"/>
    </source>
</evidence>
<dbReference type="Pfam" id="PF00023">
    <property type="entry name" value="Ank"/>
    <property type="match status" value="1"/>
</dbReference>
<organism evidence="4 5">
    <name type="scientific">Panagrolaimus davidi</name>
    <dbReference type="NCBI Taxonomy" id="227884"/>
    <lineage>
        <taxon>Eukaryota</taxon>
        <taxon>Metazoa</taxon>
        <taxon>Ecdysozoa</taxon>
        <taxon>Nematoda</taxon>
        <taxon>Chromadorea</taxon>
        <taxon>Rhabditida</taxon>
        <taxon>Tylenchina</taxon>
        <taxon>Panagrolaimomorpha</taxon>
        <taxon>Panagrolaimoidea</taxon>
        <taxon>Panagrolaimidae</taxon>
        <taxon>Panagrolaimus</taxon>
    </lineage>
</organism>
<feature type="repeat" description="ANK" evidence="3">
    <location>
        <begin position="154"/>
        <end position="186"/>
    </location>
</feature>
<dbReference type="WBParaSite" id="PDA_v2.g3039.t1">
    <property type="protein sequence ID" value="PDA_v2.g3039.t1"/>
    <property type="gene ID" value="PDA_v2.g3039"/>
</dbReference>
<dbReference type="PANTHER" id="PTHR24134:SF9">
    <property type="entry name" value="ANKYRIN REPEAT AND SOCS BOX PROTEIN 8"/>
    <property type="match status" value="1"/>
</dbReference>
<evidence type="ECO:0000313" key="5">
    <source>
        <dbReference type="WBParaSite" id="PDA_v2.g3039.t1"/>
    </source>
</evidence>
<dbReference type="PANTHER" id="PTHR24134">
    <property type="entry name" value="ANKYRIN REPEAT-CONTAINING PROTEIN DDB_G0279043"/>
    <property type="match status" value="1"/>
</dbReference>
<accession>A0A914QF06</accession>
<protein>
    <submittedName>
        <fullName evidence="5">Ankyrin repeat protein</fullName>
    </submittedName>
</protein>
<dbReference type="Proteomes" id="UP000887578">
    <property type="component" value="Unplaced"/>
</dbReference>
<feature type="repeat" description="ANK" evidence="3">
    <location>
        <begin position="187"/>
        <end position="220"/>
    </location>
</feature>
<dbReference type="PROSITE" id="PS50297">
    <property type="entry name" value="ANK_REP_REGION"/>
    <property type="match status" value="1"/>
</dbReference>
<evidence type="ECO:0000256" key="2">
    <source>
        <dbReference type="ARBA" id="ARBA00023043"/>
    </source>
</evidence>
<evidence type="ECO:0000256" key="3">
    <source>
        <dbReference type="PROSITE-ProRule" id="PRU00023"/>
    </source>
</evidence>
<reference evidence="5" key="1">
    <citation type="submission" date="2022-11" db="UniProtKB">
        <authorList>
            <consortium name="WormBaseParasite"/>
        </authorList>
    </citation>
    <scope>IDENTIFICATION</scope>
</reference>
<dbReference type="InterPro" id="IPR036770">
    <property type="entry name" value="Ankyrin_rpt-contain_sf"/>
</dbReference>
<dbReference type="Gene3D" id="1.25.40.20">
    <property type="entry name" value="Ankyrin repeat-containing domain"/>
    <property type="match status" value="1"/>
</dbReference>
<dbReference type="SUPFAM" id="SSF48403">
    <property type="entry name" value="Ankyrin repeat"/>
    <property type="match status" value="1"/>
</dbReference>
<dbReference type="InterPro" id="IPR002110">
    <property type="entry name" value="Ankyrin_rpt"/>
</dbReference>
<keyword evidence="1" id="KW-0677">Repeat</keyword>
<dbReference type="AlphaFoldDB" id="A0A914QF06"/>
<name>A0A914QF06_9BILA</name>
<dbReference type="SMART" id="SM00248">
    <property type="entry name" value="ANK"/>
    <property type="match status" value="4"/>
</dbReference>
<keyword evidence="2 3" id="KW-0040">ANK repeat</keyword>
<evidence type="ECO:0000313" key="4">
    <source>
        <dbReference type="Proteomes" id="UP000887578"/>
    </source>
</evidence>
<keyword evidence="4" id="KW-1185">Reference proteome</keyword>
<dbReference type="PROSITE" id="PS50088">
    <property type="entry name" value="ANK_REPEAT"/>
    <property type="match status" value="3"/>
</dbReference>
<sequence>MITQIFSTQNSSQKIQKPRNFINAFESVTGIDFKPADDFPMDPCSAANGGADFFFQHDFKQSFSKYKTFSNSRGWTPLMYASALCRVEIVKSLLTRNPNLCAQNDSKQTALMIAASFGHVSILEILINYSKEFSKRIPNSKFENICGLNLSDENGFTALHYAVYYAHDEAVKCLLFANANPNIPDKEGITPTLLACSDQNRQKCLNFLIKNGGNMDIRNQKGQNGYDLHRAFYTNNENKPNSQKYNHF</sequence>